<accession>A0A9N9XMF1</accession>
<evidence type="ECO:0000256" key="6">
    <source>
        <dbReference type="ARBA" id="ARBA00023180"/>
    </source>
</evidence>
<evidence type="ECO:0000256" key="2">
    <source>
        <dbReference type="ARBA" id="ARBA00006606"/>
    </source>
</evidence>
<dbReference type="SMART" id="SM00636">
    <property type="entry name" value="Glyco_18"/>
    <property type="match status" value="1"/>
</dbReference>
<dbReference type="Pfam" id="PF00704">
    <property type="entry name" value="Glyco_hydro_18"/>
    <property type="match status" value="1"/>
</dbReference>
<dbReference type="SUPFAM" id="SSF51445">
    <property type="entry name" value="(Trans)glycosidases"/>
    <property type="match status" value="1"/>
</dbReference>
<dbReference type="Proteomes" id="UP001153712">
    <property type="component" value="Chromosome 2"/>
</dbReference>
<proteinExistence type="inferred from homology"/>
<dbReference type="PANTHER" id="PTHR11177:SF235">
    <property type="entry name" value="CHITINASE-LIKE PROTEIN IDGF1-RELATED"/>
    <property type="match status" value="1"/>
</dbReference>
<name>A0A9N9XMF1_PHYSR</name>
<evidence type="ECO:0000313" key="9">
    <source>
        <dbReference type="EMBL" id="CAG9858300.1"/>
    </source>
</evidence>
<comment type="subcellular location">
    <subcellularLocation>
        <location evidence="1">Secreted</location>
    </subcellularLocation>
</comment>
<keyword evidence="3" id="KW-0964">Secreted</keyword>
<evidence type="ECO:0000259" key="8">
    <source>
        <dbReference type="PROSITE" id="PS51910"/>
    </source>
</evidence>
<sequence length="454" mass="51073">MNIGLRLFFVVILSYVCNAQGYPKVVCYYDGKGNTRQGQAKFDIAYLEPALQFCTHLIYGYAGIDPQTYKIKPLNDHLDVQQHNFQQITNLKKRFQGLRVLLSVGGDRDVIPDTDKALTYTNLLEVSDRRHTFISSAKDFIKNYGFDGIDLAWQMPRTKPKKIHSAIKKFFIGIKHVFAGESIVDEKAAEHREQFTTFVRDFRTALRRDALLLTLSVLPNVNSTVYYDVHQIAPLLDFVTLQNFDFYEPERNPYEADYTSPLYDVYGRKVDENGDFQVRYWLSKGCPGNKIIYGLQTFGRTWKLSSASGETGTPPVTIDSGAGEAGVYTQEPGLLSYNEVCAKLPTTAEIRAGYVGKLRKVNDPTPKKAAADESWQTIDVTKRFGTYAYKLPKDGQDGIWVSFQDPDTAAQIASYIRSRGLGGVAIVDLTLDDFKGLCTGNKYPILRASANMNL</sequence>
<keyword evidence="5" id="KW-1015">Disulfide bond</keyword>
<evidence type="ECO:0000256" key="7">
    <source>
        <dbReference type="SAM" id="SignalP"/>
    </source>
</evidence>
<dbReference type="Gene3D" id="3.10.50.10">
    <property type="match status" value="1"/>
</dbReference>
<feature type="chain" id="PRO_5040346130" description="GH18 domain-containing protein" evidence="7">
    <location>
        <begin position="20"/>
        <end position="454"/>
    </location>
</feature>
<dbReference type="InterPro" id="IPR050314">
    <property type="entry name" value="Glycosyl_Hydrlase_18"/>
</dbReference>
<dbReference type="GO" id="GO:0008061">
    <property type="term" value="F:chitin binding"/>
    <property type="evidence" value="ECO:0007669"/>
    <property type="project" value="InterPro"/>
</dbReference>
<feature type="domain" description="GH18" evidence="8">
    <location>
        <begin position="23"/>
        <end position="454"/>
    </location>
</feature>
<organism evidence="9 10">
    <name type="scientific">Phyllotreta striolata</name>
    <name type="common">Striped flea beetle</name>
    <name type="synonym">Crioceris striolata</name>
    <dbReference type="NCBI Taxonomy" id="444603"/>
    <lineage>
        <taxon>Eukaryota</taxon>
        <taxon>Metazoa</taxon>
        <taxon>Ecdysozoa</taxon>
        <taxon>Arthropoda</taxon>
        <taxon>Hexapoda</taxon>
        <taxon>Insecta</taxon>
        <taxon>Pterygota</taxon>
        <taxon>Neoptera</taxon>
        <taxon>Endopterygota</taxon>
        <taxon>Coleoptera</taxon>
        <taxon>Polyphaga</taxon>
        <taxon>Cucujiformia</taxon>
        <taxon>Chrysomeloidea</taxon>
        <taxon>Chrysomelidae</taxon>
        <taxon>Galerucinae</taxon>
        <taxon>Alticini</taxon>
        <taxon>Phyllotreta</taxon>
    </lineage>
</organism>
<comment type="similarity">
    <text evidence="2">Belongs to the glycosyl hydrolase 18 family. IDGF subfamily.</text>
</comment>
<dbReference type="GO" id="GO:0005975">
    <property type="term" value="P:carbohydrate metabolic process"/>
    <property type="evidence" value="ECO:0007669"/>
    <property type="project" value="InterPro"/>
</dbReference>
<evidence type="ECO:0000313" key="10">
    <source>
        <dbReference type="Proteomes" id="UP001153712"/>
    </source>
</evidence>
<dbReference type="Gene3D" id="3.20.20.80">
    <property type="entry name" value="Glycosidases"/>
    <property type="match status" value="1"/>
</dbReference>
<reference evidence="9" key="1">
    <citation type="submission" date="2022-01" db="EMBL/GenBank/DDBJ databases">
        <authorList>
            <person name="King R."/>
        </authorList>
    </citation>
    <scope>NUCLEOTIDE SEQUENCE</scope>
</reference>
<keyword evidence="4 7" id="KW-0732">Signal</keyword>
<dbReference type="EMBL" id="OU900095">
    <property type="protein sequence ID" value="CAG9858300.1"/>
    <property type="molecule type" value="Genomic_DNA"/>
</dbReference>
<dbReference type="InterPro" id="IPR011583">
    <property type="entry name" value="Chitinase_II/V-like_cat"/>
</dbReference>
<dbReference type="InterPro" id="IPR017853">
    <property type="entry name" value="GH"/>
</dbReference>
<dbReference type="GO" id="GO:0005576">
    <property type="term" value="C:extracellular region"/>
    <property type="evidence" value="ECO:0007669"/>
    <property type="project" value="UniProtKB-SubCell"/>
</dbReference>
<dbReference type="GO" id="GO:0004568">
    <property type="term" value="F:chitinase activity"/>
    <property type="evidence" value="ECO:0007669"/>
    <property type="project" value="TreeGrafter"/>
</dbReference>
<dbReference type="PANTHER" id="PTHR11177">
    <property type="entry name" value="CHITINASE"/>
    <property type="match status" value="1"/>
</dbReference>
<evidence type="ECO:0000256" key="3">
    <source>
        <dbReference type="ARBA" id="ARBA00022525"/>
    </source>
</evidence>
<protein>
    <recommendedName>
        <fullName evidence="8">GH18 domain-containing protein</fullName>
    </recommendedName>
</protein>
<dbReference type="SUPFAM" id="SSF54556">
    <property type="entry name" value="Chitinase insertion domain"/>
    <property type="match status" value="1"/>
</dbReference>
<dbReference type="GO" id="GO:0006032">
    <property type="term" value="P:chitin catabolic process"/>
    <property type="evidence" value="ECO:0007669"/>
    <property type="project" value="TreeGrafter"/>
</dbReference>
<dbReference type="FunFam" id="3.20.20.80:FF:000071">
    <property type="entry name" value="Imaginal disc growth factor"/>
    <property type="match status" value="1"/>
</dbReference>
<evidence type="ECO:0000256" key="5">
    <source>
        <dbReference type="ARBA" id="ARBA00023157"/>
    </source>
</evidence>
<dbReference type="InterPro" id="IPR029070">
    <property type="entry name" value="Chitinase_insertion_sf"/>
</dbReference>
<feature type="signal peptide" evidence="7">
    <location>
        <begin position="1"/>
        <end position="19"/>
    </location>
</feature>
<dbReference type="AlphaFoldDB" id="A0A9N9XMF1"/>
<evidence type="ECO:0000256" key="4">
    <source>
        <dbReference type="ARBA" id="ARBA00022729"/>
    </source>
</evidence>
<dbReference type="InterPro" id="IPR001223">
    <property type="entry name" value="Glyco_hydro18_cat"/>
</dbReference>
<keyword evidence="6" id="KW-0325">Glycoprotein</keyword>
<keyword evidence="10" id="KW-1185">Reference proteome</keyword>
<dbReference type="PROSITE" id="PS51910">
    <property type="entry name" value="GH18_2"/>
    <property type="match status" value="1"/>
</dbReference>
<evidence type="ECO:0000256" key="1">
    <source>
        <dbReference type="ARBA" id="ARBA00004613"/>
    </source>
</evidence>
<gene>
    <name evidence="9" type="ORF">PHYEVI_LOCUS4690</name>
</gene>
<dbReference type="OrthoDB" id="76388at2759"/>